<dbReference type="Proteomes" id="UP001589783">
    <property type="component" value="Unassembled WGS sequence"/>
</dbReference>
<dbReference type="RefSeq" id="WP_382361767.1">
    <property type="nucleotide sequence ID" value="NZ_JBHLWV010000013.1"/>
</dbReference>
<protein>
    <submittedName>
        <fullName evidence="3">Uncharacterized protein</fullName>
    </submittedName>
</protein>
<proteinExistence type="predicted"/>
<keyword evidence="2" id="KW-0812">Transmembrane</keyword>
<evidence type="ECO:0000256" key="2">
    <source>
        <dbReference type="SAM" id="Phobius"/>
    </source>
</evidence>
<reference evidence="3 4" key="1">
    <citation type="submission" date="2024-09" db="EMBL/GenBank/DDBJ databases">
        <authorList>
            <person name="Sun Q."/>
            <person name="Mori K."/>
        </authorList>
    </citation>
    <scope>NUCLEOTIDE SEQUENCE [LARGE SCALE GENOMIC DNA]</scope>
    <source>
        <strain evidence="3 4">CCM 7957</strain>
    </source>
</reference>
<comment type="caution">
    <text evidence="3">The sequence shown here is derived from an EMBL/GenBank/DDBJ whole genome shotgun (WGS) entry which is preliminary data.</text>
</comment>
<evidence type="ECO:0000256" key="1">
    <source>
        <dbReference type="SAM" id="MobiDB-lite"/>
    </source>
</evidence>
<keyword evidence="2" id="KW-1133">Transmembrane helix</keyword>
<dbReference type="EMBL" id="JBHLWV010000013">
    <property type="protein sequence ID" value="MFC0314196.1"/>
    <property type="molecule type" value="Genomic_DNA"/>
</dbReference>
<sequence length="189" mass="20007">MHEDPTRGPVDDPGLSREPFPPSAPTAGRTLTRPMIAALVVLALLMVGAVVAAVLAVVQVREASTSLAGSASSARVTELPESAVPPAAERDWANPAWLGTFVGDTDTGRYTLTFTDDDPVTGLLHINNDAGGVCRMSVQQTYRLNESSVVIRMTSLAGSSCRETNCDVVVNGDTVTMIYRSVTYILTRA</sequence>
<feature type="region of interest" description="Disordered" evidence="1">
    <location>
        <begin position="1"/>
        <end position="28"/>
    </location>
</feature>
<keyword evidence="4" id="KW-1185">Reference proteome</keyword>
<name>A0ABV6H5N7_9ACTN</name>
<feature type="transmembrane region" description="Helical" evidence="2">
    <location>
        <begin position="35"/>
        <end position="58"/>
    </location>
</feature>
<gene>
    <name evidence="3" type="ORF">ACFFJD_04925</name>
</gene>
<feature type="compositionally biased region" description="Basic and acidic residues" evidence="1">
    <location>
        <begin position="1"/>
        <end position="10"/>
    </location>
</feature>
<accession>A0ABV6H5N7</accession>
<evidence type="ECO:0000313" key="3">
    <source>
        <dbReference type="EMBL" id="MFC0314196.1"/>
    </source>
</evidence>
<keyword evidence="2" id="KW-0472">Membrane</keyword>
<organism evidence="3 4">
    <name type="scientific">Gordonia phosphorivorans</name>
    <dbReference type="NCBI Taxonomy" id="1056982"/>
    <lineage>
        <taxon>Bacteria</taxon>
        <taxon>Bacillati</taxon>
        <taxon>Actinomycetota</taxon>
        <taxon>Actinomycetes</taxon>
        <taxon>Mycobacteriales</taxon>
        <taxon>Gordoniaceae</taxon>
        <taxon>Gordonia</taxon>
    </lineage>
</organism>
<evidence type="ECO:0000313" key="4">
    <source>
        <dbReference type="Proteomes" id="UP001589783"/>
    </source>
</evidence>